<dbReference type="Proteomes" id="UP000789831">
    <property type="component" value="Unassembled WGS sequence"/>
</dbReference>
<evidence type="ECO:0000313" key="2">
    <source>
        <dbReference type="Proteomes" id="UP000789831"/>
    </source>
</evidence>
<accession>A0A9N9FTM6</accession>
<reference evidence="1" key="1">
    <citation type="submission" date="2021-06" db="EMBL/GenBank/DDBJ databases">
        <authorList>
            <person name="Kallberg Y."/>
            <person name="Tangrot J."/>
            <person name="Rosling A."/>
        </authorList>
    </citation>
    <scope>NUCLEOTIDE SEQUENCE</scope>
    <source>
        <strain evidence="1">MT106</strain>
    </source>
</reference>
<organism evidence="1 2">
    <name type="scientific">Ambispora gerdemannii</name>
    <dbReference type="NCBI Taxonomy" id="144530"/>
    <lineage>
        <taxon>Eukaryota</taxon>
        <taxon>Fungi</taxon>
        <taxon>Fungi incertae sedis</taxon>
        <taxon>Mucoromycota</taxon>
        <taxon>Glomeromycotina</taxon>
        <taxon>Glomeromycetes</taxon>
        <taxon>Archaeosporales</taxon>
        <taxon>Ambisporaceae</taxon>
        <taxon>Ambispora</taxon>
    </lineage>
</organism>
<name>A0A9N9FTM6_9GLOM</name>
<sequence length="59" mass="6980">MTRIWPPYTPFPFAHHLDVALFPQLSQKVKNSSRRSNFISMTTRLKFSINDYSYINDNS</sequence>
<dbReference type="EMBL" id="CAJVPL010001147">
    <property type="protein sequence ID" value="CAG8555459.1"/>
    <property type="molecule type" value="Genomic_DNA"/>
</dbReference>
<evidence type="ECO:0000313" key="1">
    <source>
        <dbReference type="EMBL" id="CAG8555459.1"/>
    </source>
</evidence>
<comment type="caution">
    <text evidence="1">The sequence shown here is derived from an EMBL/GenBank/DDBJ whole genome shotgun (WGS) entry which is preliminary data.</text>
</comment>
<proteinExistence type="predicted"/>
<gene>
    <name evidence="1" type="ORF">AGERDE_LOCUS6884</name>
</gene>
<keyword evidence="2" id="KW-1185">Reference proteome</keyword>
<dbReference type="AlphaFoldDB" id="A0A9N9FTM6"/>
<protein>
    <submittedName>
        <fullName evidence="1">8846_t:CDS:1</fullName>
    </submittedName>
</protein>